<accession>A0A8J2PQC0</accession>
<dbReference type="EMBL" id="CAJVCH010550764">
    <property type="protein sequence ID" value="CAG7829274.1"/>
    <property type="molecule type" value="Genomic_DNA"/>
</dbReference>
<keyword evidence="3" id="KW-1185">Reference proteome</keyword>
<protein>
    <submittedName>
        <fullName evidence="2">Uncharacterized protein</fullName>
    </submittedName>
</protein>
<comment type="caution">
    <text evidence="2">The sequence shown here is derived from an EMBL/GenBank/DDBJ whole genome shotgun (WGS) entry which is preliminary data.</text>
</comment>
<proteinExistence type="predicted"/>
<gene>
    <name evidence="2" type="ORF">AFUS01_LOCUS39147</name>
</gene>
<dbReference type="Proteomes" id="UP000708208">
    <property type="component" value="Unassembled WGS sequence"/>
</dbReference>
<feature type="compositionally biased region" description="Basic and acidic residues" evidence="1">
    <location>
        <begin position="187"/>
        <end position="198"/>
    </location>
</feature>
<evidence type="ECO:0000313" key="3">
    <source>
        <dbReference type="Proteomes" id="UP000708208"/>
    </source>
</evidence>
<evidence type="ECO:0000313" key="2">
    <source>
        <dbReference type="EMBL" id="CAG7829274.1"/>
    </source>
</evidence>
<reference evidence="2" key="1">
    <citation type="submission" date="2021-06" db="EMBL/GenBank/DDBJ databases">
        <authorList>
            <person name="Hodson N. C."/>
            <person name="Mongue J. A."/>
            <person name="Jaron S. K."/>
        </authorList>
    </citation>
    <scope>NUCLEOTIDE SEQUENCE</scope>
</reference>
<organism evidence="2 3">
    <name type="scientific">Allacma fusca</name>
    <dbReference type="NCBI Taxonomy" id="39272"/>
    <lineage>
        <taxon>Eukaryota</taxon>
        <taxon>Metazoa</taxon>
        <taxon>Ecdysozoa</taxon>
        <taxon>Arthropoda</taxon>
        <taxon>Hexapoda</taxon>
        <taxon>Collembola</taxon>
        <taxon>Symphypleona</taxon>
        <taxon>Sminthuridae</taxon>
        <taxon>Allacma</taxon>
    </lineage>
</organism>
<name>A0A8J2PQC0_9HEXA</name>
<sequence length="221" mass="26309">METDAERKILKAKRILNIPRYDNLSKRAISRTAGETNLENILRHFTEDDIWFVISRCPGEYTYIADRCRRGREEFSSWLISCDGWNKSSKTRVQKAHQFSLKYWAMPFIVAYRFLGWIRALQSKLRAQDKEECRLASIHFHNEVNHNTDHIRHQDEMKAWKKRCEWVGIARFCFNLKNHRSPKAPKVHQDFGNHDELPRPQTPPPSWSEECPEFGSSWFDD</sequence>
<dbReference type="AlphaFoldDB" id="A0A8J2PQC0"/>
<feature type="region of interest" description="Disordered" evidence="1">
    <location>
        <begin position="183"/>
        <end position="221"/>
    </location>
</feature>
<evidence type="ECO:0000256" key="1">
    <source>
        <dbReference type="SAM" id="MobiDB-lite"/>
    </source>
</evidence>